<dbReference type="Gene3D" id="3.40.50.1820">
    <property type="entry name" value="alpha/beta hydrolase"/>
    <property type="match status" value="1"/>
</dbReference>
<sequence length="226" mass="26771">MYFYDINNEKRLWLHLHGLATNVLGRKIEFLRNYFKEKKLYSFFANDMDYEKHTTTNTLDFLEVLVRGFSQKFEEITLCGSSHGGYIAMNYVRKRPLFNVKRLVLLAPSYNTLSLIIKELGEDKVKPWLEGKEELTILEEDREVTFIKDWAKDIIQNDYEIIKDGRVDFPEEPPVEIVIMHGIRDDIVPIHYSETFAKSVKVKKFLKVDDDHQLNESLQKYIEELL</sequence>
<dbReference type="HOGENOM" id="CLU_1214309_0_0_0"/>
<dbReference type="EMBL" id="AE000657">
    <property type="protein sequence ID" value="AAC07487.1"/>
    <property type="molecule type" value="Genomic_DNA"/>
</dbReference>
<dbReference type="eggNOG" id="COG1073">
    <property type="taxonomic scope" value="Bacteria"/>
</dbReference>
<dbReference type="EnsemblBacteria" id="AAC07487">
    <property type="protein sequence ID" value="AAC07487"/>
    <property type="gene ID" value="aq_1571"/>
</dbReference>
<dbReference type="SMR" id="O67515"/>
<name>O67515_AQUAE</name>
<dbReference type="STRING" id="224324.aq_1571"/>
<reference evidence="1 2" key="1">
    <citation type="journal article" date="1998" name="Nature">
        <title>The complete genome of the hyperthermophilic bacterium Aquifex aeolicus.</title>
        <authorList>
            <person name="Deckert G."/>
            <person name="Warren P.V."/>
            <person name="Gaasterland T."/>
            <person name="Young W.G."/>
            <person name="Lenox A.L."/>
            <person name="Graham D.E."/>
            <person name="Overbeek R."/>
            <person name="Snead M.A."/>
            <person name="Keller M."/>
            <person name="Aujay M."/>
            <person name="Huber R."/>
            <person name="Feldman R.A."/>
            <person name="Short J.M."/>
            <person name="Olson G.J."/>
            <person name="Swanson R.V."/>
        </authorList>
    </citation>
    <scope>NUCLEOTIDE SEQUENCE [LARGE SCALE GENOMIC DNA]</scope>
    <source>
        <strain evidence="1 2">VF5</strain>
    </source>
</reference>
<evidence type="ECO:0000313" key="1">
    <source>
        <dbReference type="EMBL" id="AAC07487.1"/>
    </source>
</evidence>
<organism evidence="1 2">
    <name type="scientific">Aquifex aeolicus (strain VF5)</name>
    <dbReference type="NCBI Taxonomy" id="224324"/>
    <lineage>
        <taxon>Bacteria</taxon>
        <taxon>Pseudomonadati</taxon>
        <taxon>Aquificota</taxon>
        <taxon>Aquificia</taxon>
        <taxon>Aquificales</taxon>
        <taxon>Aquificaceae</taxon>
        <taxon>Aquifex</taxon>
    </lineage>
</organism>
<gene>
    <name evidence="1" type="ordered locus">aq_1571</name>
</gene>
<protein>
    <recommendedName>
        <fullName evidence="3">Serine aminopeptidase S33 domain-containing protein</fullName>
    </recommendedName>
</protein>
<dbReference type="PIR" id="A70436">
    <property type="entry name" value="A70436"/>
</dbReference>
<dbReference type="OrthoDB" id="128799at2"/>
<proteinExistence type="predicted"/>
<dbReference type="InterPro" id="IPR008886">
    <property type="entry name" value="UPF0227/Esterase_YqiA"/>
</dbReference>
<dbReference type="Proteomes" id="UP000000798">
    <property type="component" value="Chromosome"/>
</dbReference>
<keyword evidence="2" id="KW-1185">Reference proteome</keyword>
<dbReference type="PATRIC" id="fig|224324.8.peg.1214"/>
<dbReference type="KEGG" id="aae:aq_1571"/>
<evidence type="ECO:0008006" key="3">
    <source>
        <dbReference type="Google" id="ProtNLM"/>
    </source>
</evidence>
<dbReference type="SUPFAM" id="SSF53474">
    <property type="entry name" value="alpha/beta-Hydrolases"/>
    <property type="match status" value="1"/>
</dbReference>
<dbReference type="RefSeq" id="WP_010881018.1">
    <property type="nucleotide sequence ID" value="NC_000918.1"/>
</dbReference>
<dbReference type="ESTHER" id="aquae-AQ.1571">
    <property type="family name" value="abh_upf00227"/>
</dbReference>
<dbReference type="Pfam" id="PF05728">
    <property type="entry name" value="UPF0227"/>
    <property type="match status" value="1"/>
</dbReference>
<dbReference type="AlphaFoldDB" id="O67515"/>
<dbReference type="InParanoid" id="O67515"/>
<evidence type="ECO:0000313" key="2">
    <source>
        <dbReference type="Proteomes" id="UP000000798"/>
    </source>
</evidence>
<dbReference type="InterPro" id="IPR029058">
    <property type="entry name" value="AB_hydrolase_fold"/>
</dbReference>
<accession>O67515</accession>